<name>A0A8H3LGC0_9GLOM</name>
<gene>
    <name evidence="1" type="ORF">RCL2_001495000</name>
</gene>
<comment type="caution">
    <text evidence="1">The sequence shown here is derived from an EMBL/GenBank/DDBJ whole genome shotgun (WGS) entry which is preliminary data.</text>
</comment>
<sequence length="279" mass="31921">MEAKIKQLQRQNNHLIRHTQSLGVYSRHLHISDAAFRRKIKFIFKVNERKYTSNTVWLATSISQIGQLSLCSTVECLKLIYEYLIGEVHRNWLSTSTLRRCQKDNAPIVTTSRLINIARCNAETVATTAVTKTLLLPLITVFVGQDPIPRIIQDDRLVLLPPGNFEMFFSNELLDIVNSLSNDEFGKLFENMENGITKALQNGCLNGLDLKTHPNMSQTLKQFKLRLASDKIGKENLSDELKKARMQRNELKESFYQNIKSQPFGVEVASDLFNKLSYT</sequence>
<reference evidence="1" key="1">
    <citation type="submission" date="2019-10" db="EMBL/GenBank/DDBJ databases">
        <title>Conservation and host-specific expression of non-tandemly repeated heterogenous ribosome RNA gene in arbuscular mycorrhizal fungi.</title>
        <authorList>
            <person name="Maeda T."/>
            <person name="Kobayashi Y."/>
            <person name="Nakagawa T."/>
            <person name="Ezawa T."/>
            <person name="Yamaguchi K."/>
            <person name="Bino T."/>
            <person name="Nishimoto Y."/>
            <person name="Shigenobu S."/>
            <person name="Kawaguchi M."/>
        </authorList>
    </citation>
    <scope>NUCLEOTIDE SEQUENCE</scope>
    <source>
        <strain evidence="1">HR1</strain>
    </source>
</reference>
<dbReference type="EMBL" id="BLAL01000175">
    <property type="protein sequence ID" value="GES87987.1"/>
    <property type="molecule type" value="Genomic_DNA"/>
</dbReference>
<accession>A0A8H3LGC0</accession>
<evidence type="ECO:0000313" key="2">
    <source>
        <dbReference type="Proteomes" id="UP000615446"/>
    </source>
</evidence>
<dbReference type="AlphaFoldDB" id="A0A8H3LGC0"/>
<evidence type="ECO:0000313" key="1">
    <source>
        <dbReference type="EMBL" id="GES87987.1"/>
    </source>
</evidence>
<dbReference type="Proteomes" id="UP000615446">
    <property type="component" value="Unassembled WGS sequence"/>
</dbReference>
<dbReference type="OrthoDB" id="2441313at2759"/>
<protein>
    <submittedName>
        <fullName evidence="1">Uncharacterized protein</fullName>
    </submittedName>
</protein>
<proteinExistence type="predicted"/>
<organism evidence="1 2">
    <name type="scientific">Rhizophagus clarus</name>
    <dbReference type="NCBI Taxonomy" id="94130"/>
    <lineage>
        <taxon>Eukaryota</taxon>
        <taxon>Fungi</taxon>
        <taxon>Fungi incertae sedis</taxon>
        <taxon>Mucoromycota</taxon>
        <taxon>Glomeromycotina</taxon>
        <taxon>Glomeromycetes</taxon>
        <taxon>Glomerales</taxon>
        <taxon>Glomeraceae</taxon>
        <taxon>Rhizophagus</taxon>
    </lineage>
</organism>